<evidence type="ECO:0000256" key="1">
    <source>
        <dbReference type="ARBA" id="ARBA00023015"/>
    </source>
</evidence>
<protein>
    <submittedName>
        <fullName evidence="5">Helix-turn-helix domain-containing protein</fullName>
    </submittedName>
</protein>
<dbReference type="EMBL" id="JAJSRF020000001">
    <property type="protein sequence ID" value="MDM3953746.1"/>
    <property type="molecule type" value="Genomic_DNA"/>
</dbReference>
<keyword evidence="2" id="KW-0238">DNA-binding</keyword>
<dbReference type="InterPro" id="IPR036390">
    <property type="entry name" value="WH_DNA-bd_sf"/>
</dbReference>
<organism evidence="5 6">
    <name type="scientific">Pseudomonas alloputida</name>
    <dbReference type="NCBI Taxonomy" id="1940621"/>
    <lineage>
        <taxon>Bacteria</taxon>
        <taxon>Pseudomonadati</taxon>
        <taxon>Pseudomonadota</taxon>
        <taxon>Gammaproteobacteria</taxon>
        <taxon>Pseudomonadales</taxon>
        <taxon>Pseudomonadaceae</taxon>
        <taxon>Pseudomonas</taxon>
    </lineage>
</organism>
<dbReference type="PANTHER" id="PTHR33204">
    <property type="entry name" value="TRANSCRIPTIONAL REGULATOR, MARR FAMILY"/>
    <property type="match status" value="1"/>
</dbReference>
<comment type="caution">
    <text evidence="5">The sequence shown here is derived from an EMBL/GenBank/DDBJ whole genome shotgun (WGS) entry which is preliminary data.</text>
</comment>
<sequence length="187" mass="20991">MHDSAIHHWFLRVDGSSSRCYYRFDTDNTTLSQAGHYQNSMDVKNSCDNPCPIARSLAVAGDAWSILILRDAHAGLSRFDQFRKSLGIAPTMLTRRLATLTEEGLLEKRRYSEHPPREEYLLTAAGRDFLPVLFMIGAWGRQYRGGGKLTRFFDAQTGTEIKAVAVDEITGAKIGTRPLRIVTPEES</sequence>
<proteinExistence type="predicted"/>
<dbReference type="InterPro" id="IPR002577">
    <property type="entry name" value="HTH_HxlR"/>
</dbReference>
<accession>A0AAW7HIC2</accession>
<dbReference type="AlphaFoldDB" id="A0AAW7HIC2"/>
<dbReference type="PROSITE" id="PS51118">
    <property type="entry name" value="HTH_HXLR"/>
    <property type="match status" value="1"/>
</dbReference>
<dbReference type="Proteomes" id="UP001165439">
    <property type="component" value="Unassembled WGS sequence"/>
</dbReference>
<evidence type="ECO:0000256" key="3">
    <source>
        <dbReference type="ARBA" id="ARBA00023163"/>
    </source>
</evidence>
<keyword evidence="3" id="KW-0804">Transcription</keyword>
<evidence type="ECO:0000313" key="6">
    <source>
        <dbReference type="Proteomes" id="UP001165439"/>
    </source>
</evidence>
<dbReference type="SUPFAM" id="SSF46785">
    <property type="entry name" value="Winged helix' DNA-binding domain"/>
    <property type="match status" value="1"/>
</dbReference>
<dbReference type="PANTHER" id="PTHR33204:SF17">
    <property type="entry name" value="TRANSCRIPTIONAL REGULATORY PROTEIN"/>
    <property type="match status" value="1"/>
</dbReference>
<keyword evidence="1" id="KW-0805">Transcription regulation</keyword>
<name>A0AAW7HIC2_9PSED</name>
<dbReference type="Pfam" id="PF01638">
    <property type="entry name" value="HxlR"/>
    <property type="match status" value="1"/>
</dbReference>
<evidence type="ECO:0000259" key="4">
    <source>
        <dbReference type="PROSITE" id="PS51118"/>
    </source>
</evidence>
<evidence type="ECO:0000256" key="2">
    <source>
        <dbReference type="ARBA" id="ARBA00023125"/>
    </source>
</evidence>
<evidence type="ECO:0000313" key="5">
    <source>
        <dbReference type="EMBL" id="MDM3953746.1"/>
    </source>
</evidence>
<dbReference type="InterPro" id="IPR036388">
    <property type="entry name" value="WH-like_DNA-bd_sf"/>
</dbReference>
<reference evidence="5" key="1">
    <citation type="submission" date="2023-06" db="EMBL/GenBank/DDBJ databases">
        <title>MBL-encoding genomic islands in Pseudomonas spp. in Poland.</title>
        <authorList>
            <person name="Urbanowicz P."/>
            <person name="Izdebski R."/>
            <person name="Biedrzycka M."/>
            <person name="Gniadkowski M."/>
        </authorList>
    </citation>
    <scope>NUCLEOTIDE SEQUENCE</scope>
    <source>
        <strain evidence="5">NMI5768_13</strain>
    </source>
</reference>
<dbReference type="GO" id="GO:0003677">
    <property type="term" value="F:DNA binding"/>
    <property type="evidence" value="ECO:0007669"/>
    <property type="project" value="UniProtKB-KW"/>
</dbReference>
<dbReference type="Gene3D" id="1.10.10.10">
    <property type="entry name" value="Winged helix-like DNA-binding domain superfamily/Winged helix DNA-binding domain"/>
    <property type="match status" value="1"/>
</dbReference>
<feature type="domain" description="HTH hxlR-type" evidence="4">
    <location>
        <begin position="51"/>
        <end position="148"/>
    </location>
</feature>
<gene>
    <name evidence="5" type="ORF">LU674_015625</name>
</gene>